<dbReference type="GO" id="GO:0019748">
    <property type="term" value="P:secondary metabolic process"/>
    <property type="evidence" value="ECO:0007669"/>
    <property type="project" value="TreeGrafter"/>
</dbReference>
<dbReference type="GO" id="GO:0016787">
    <property type="term" value="F:hydrolase activity"/>
    <property type="evidence" value="ECO:0007669"/>
    <property type="project" value="UniProtKB-KW"/>
</dbReference>
<dbReference type="PANTHER" id="PTHR48070:SF7">
    <property type="entry name" value="SERINE HYDROLASE FSH DOMAIN-CONTAINING PROTEIN-RELATED"/>
    <property type="match status" value="1"/>
</dbReference>
<dbReference type="AlphaFoldDB" id="A0A0F7ZMP7"/>
<accession>A0A0F7ZMP7</accession>
<dbReference type="InterPro" id="IPR029058">
    <property type="entry name" value="AB_hydrolase_fold"/>
</dbReference>
<evidence type="ECO:0000259" key="2">
    <source>
        <dbReference type="Pfam" id="PF03959"/>
    </source>
</evidence>
<gene>
    <name evidence="3" type="ORF">HIM_08296</name>
</gene>
<evidence type="ECO:0000313" key="3">
    <source>
        <dbReference type="EMBL" id="KJZ72370.1"/>
    </source>
</evidence>
<proteinExistence type="predicted"/>
<evidence type="ECO:0000313" key="4">
    <source>
        <dbReference type="Proteomes" id="UP000054481"/>
    </source>
</evidence>
<organism evidence="3 4">
    <name type="scientific">Hirsutella minnesotensis 3608</name>
    <dbReference type="NCBI Taxonomy" id="1043627"/>
    <lineage>
        <taxon>Eukaryota</taxon>
        <taxon>Fungi</taxon>
        <taxon>Dikarya</taxon>
        <taxon>Ascomycota</taxon>
        <taxon>Pezizomycotina</taxon>
        <taxon>Sordariomycetes</taxon>
        <taxon>Hypocreomycetidae</taxon>
        <taxon>Hypocreales</taxon>
        <taxon>Ophiocordycipitaceae</taxon>
        <taxon>Hirsutella</taxon>
    </lineage>
</organism>
<dbReference type="Pfam" id="PF03959">
    <property type="entry name" value="FSH1"/>
    <property type="match status" value="1"/>
</dbReference>
<dbReference type="PANTHER" id="PTHR48070">
    <property type="entry name" value="ESTERASE OVCA2"/>
    <property type="match status" value="1"/>
</dbReference>
<dbReference type="InterPro" id="IPR005645">
    <property type="entry name" value="FSH-like_dom"/>
</dbReference>
<dbReference type="InterPro" id="IPR050593">
    <property type="entry name" value="LovG"/>
</dbReference>
<feature type="domain" description="Serine hydrolase" evidence="2">
    <location>
        <begin position="2"/>
        <end position="257"/>
    </location>
</feature>
<dbReference type="SUPFAM" id="SSF53474">
    <property type="entry name" value="alpha/beta-Hydrolases"/>
    <property type="match status" value="1"/>
</dbReference>
<name>A0A0F7ZMP7_9HYPO</name>
<dbReference type="Proteomes" id="UP000054481">
    <property type="component" value="Unassembled WGS sequence"/>
</dbReference>
<dbReference type="GO" id="GO:0005737">
    <property type="term" value="C:cytoplasm"/>
    <property type="evidence" value="ECO:0007669"/>
    <property type="project" value="TreeGrafter"/>
</dbReference>
<keyword evidence="4" id="KW-1185">Reference proteome</keyword>
<protein>
    <recommendedName>
        <fullName evidence="2">Serine hydrolase domain-containing protein</fullName>
    </recommendedName>
</protein>
<dbReference type="GO" id="GO:0005634">
    <property type="term" value="C:nucleus"/>
    <property type="evidence" value="ECO:0007669"/>
    <property type="project" value="TreeGrafter"/>
</dbReference>
<dbReference type="Gene3D" id="3.40.50.1820">
    <property type="entry name" value="alpha/beta hydrolase"/>
    <property type="match status" value="1"/>
</dbReference>
<sequence length="275" mass="30178">MRTLMLHGHATSAVIFKAQTGPFRSKLDKTFSFDFVDGPYPCAPPQALKSIISTAYAWTKSPDIDSVHDSVVWLADYMDKNGPYDCICCFSKAAVVVAAMLMDKSNEHLKTPGQPQLKSVIFMNGSIEYSLLEELGLSVSNEARDIKSQTEEQVKSRAAALPNLATAFLRPGARDRHWNDTSKLLHDPDKLPPSSDCFGLDFTALPPQELINIPTVHIVGAKDPIWPSSIQLAHLCDPAKRSFYDHGGGHDLPRMPQVATDIAKVFRELAEMGGG</sequence>
<reference evidence="3 4" key="1">
    <citation type="journal article" date="2014" name="Genome Biol. Evol.">
        <title>Comparative genomics and transcriptomics analyses reveal divergent lifestyle features of nematode endoparasitic fungus Hirsutella minnesotensis.</title>
        <authorList>
            <person name="Lai Y."/>
            <person name="Liu K."/>
            <person name="Zhang X."/>
            <person name="Zhang X."/>
            <person name="Li K."/>
            <person name="Wang N."/>
            <person name="Shu C."/>
            <person name="Wu Y."/>
            <person name="Wang C."/>
            <person name="Bushley K.E."/>
            <person name="Xiang M."/>
            <person name="Liu X."/>
        </authorList>
    </citation>
    <scope>NUCLEOTIDE SEQUENCE [LARGE SCALE GENOMIC DNA]</scope>
    <source>
        <strain evidence="3 4">3608</strain>
    </source>
</reference>
<keyword evidence="1" id="KW-0378">Hydrolase</keyword>
<dbReference type="OrthoDB" id="414698at2759"/>
<dbReference type="EMBL" id="KQ030548">
    <property type="protein sequence ID" value="KJZ72370.1"/>
    <property type="molecule type" value="Genomic_DNA"/>
</dbReference>
<evidence type="ECO:0000256" key="1">
    <source>
        <dbReference type="ARBA" id="ARBA00022801"/>
    </source>
</evidence>